<evidence type="ECO:0000256" key="1">
    <source>
        <dbReference type="ARBA" id="ARBA00023015"/>
    </source>
</evidence>
<dbReference type="Proteomes" id="UP001597034">
    <property type="component" value="Unassembled WGS sequence"/>
</dbReference>
<evidence type="ECO:0000313" key="4">
    <source>
        <dbReference type="EMBL" id="MFD1645180.1"/>
    </source>
</evidence>
<comment type="caution">
    <text evidence="4">The sequence shown here is derived from an EMBL/GenBank/DDBJ whole genome shotgun (WGS) entry which is preliminary data.</text>
</comment>
<evidence type="ECO:0000259" key="3">
    <source>
        <dbReference type="Pfam" id="PF04967"/>
    </source>
</evidence>
<keyword evidence="1" id="KW-0805">Transcription regulation</keyword>
<dbReference type="Gene3D" id="1.10.10.10">
    <property type="entry name" value="Winged helix-like DNA-binding domain superfamily/Winged helix DNA-binding domain"/>
    <property type="match status" value="1"/>
</dbReference>
<keyword evidence="5" id="KW-1185">Reference proteome</keyword>
<proteinExistence type="predicted"/>
<dbReference type="Pfam" id="PF04967">
    <property type="entry name" value="HTH_10"/>
    <property type="match status" value="1"/>
</dbReference>
<dbReference type="PANTHER" id="PTHR34236">
    <property type="entry name" value="DIMETHYL SULFOXIDE REDUCTASE TRANSCRIPTIONAL ACTIVATOR"/>
    <property type="match status" value="1"/>
</dbReference>
<dbReference type="InterPro" id="IPR007050">
    <property type="entry name" value="HTH_bacterioopsin"/>
</dbReference>
<dbReference type="PANTHER" id="PTHR34236:SF1">
    <property type="entry name" value="DIMETHYL SULFOXIDE REDUCTASE TRANSCRIPTIONAL ACTIVATOR"/>
    <property type="match status" value="1"/>
</dbReference>
<dbReference type="RefSeq" id="WP_256399309.1">
    <property type="nucleotide sequence ID" value="NZ_JANHJR010000001.1"/>
</dbReference>
<accession>A0ABD6DFV1</accession>
<gene>
    <name evidence="4" type="ORF">ACFSBL_05745</name>
</gene>
<organism evidence="4 5">
    <name type="scientific">Haloarchaeobius litoreus</name>
    <dbReference type="NCBI Taxonomy" id="755306"/>
    <lineage>
        <taxon>Archaea</taxon>
        <taxon>Methanobacteriati</taxon>
        <taxon>Methanobacteriota</taxon>
        <taxon>Stenosarchaea group</taxon>
        <taxon>Halobacteria</taxon>
        <taxon>Halobacteriales</taxon>
        <taxon>Halorubellaceae</taxon>
        <taxon>Haloarchaeobius</taxon>
    </lineage>
</organism>
<dbReference type="InterPro" id="IPR036388">
    <property type="entry name" value="WH-like_DNA-bd_sf"/>
</dbReference>
<keyword evidence="2" id="KW-0804">Transcription</keyword>
<dbReference type="AlphaFoldDB" id="A0ABD6DFV1"/>
<name>A0ABD6DFV1_9EURY</name>
<protein>
    <submittedName>
        <fullName evidence="4">Helix-turn-helix domain-containing protein</fullName>
    </submittedName>
</protein>
<dbReference type="EMBL" id="JBHUDO010000002">
    <property type="protein sequence ID" value="MFD1645180.1"/>
    <property type="molecule type" value="Genomic_DNA"/>
</dbReference>
<sequence>MPRAELTLTVPEGVWIGDISRDHPEARFRILAALTDDDAGVGLAEVIAADLPPVVTAIDADDTVTELEVLQADDGKALVQFETTTPFLLLPVQGSGVPLEMPFTLENGKAEWEITAPQHRLSALAEQLDTFGIPYTVEQVSQRVEPERLLTDSQLRLLLAAVDHGYYDTPRDCSLTELADELGMAKSTASETLHRAEEAVVKRFVEDVDEDVLIEH</sequence>
<reference evidence="4 5" key="1">
    <citation type="journal article" date="2019" name="Int. J. Syst. Evol. Microbiol.">
        <title>The Global Catalogue of Microorganisms (GCM) 10K type strain sequencing project: providing services to taxonomists for standard genome sequencing and annotation.</title>
        <authorList>
            <consortium name="The Broad Institute Genomics Platform"/>
            <consortium name="The Broad Institute Genome Sequencing Center for Infectious Disease"/>
            <person name="Wu L."/>
            <person name="Ma J."/>
        </authorList>
    </citation>
    <scope>NUCLEOTIDE SEQUENCE [LARGE SCALE GENOMIC DNA]</scope>
    <source>
        <strain evidence="4 5">CGMCC 1.10390</strain>
    </source>
</reference>
<feature type="domain" description="HTH bat-type" evidence="3">
    <location>
        <begin position="150"/>
        <end position="201"/>
    </location>
</feature>
<evidence type="ECO:0000256" key="2">
    <source>
        <dbReference type="ARBA" id="ARBA00023163"/>
    </source>
</evidence>
<evidence type="ECO:0000313" key="5">
    <source>
        <dbReference type="Proteomes" id="UP001597034"/>
    </source>
</evidence>